<protein>
    <submittedName>
        <fullName evidence="1">Uncharacterized protein</fullName>
    </submittedName>
</protein>
<evidence type="ECO:0000313" key="1">
    <source>
        <dbReference type="EMBL" id="MDT0556310.1"/>
    </source>
</evidence>
<organism evidence="1 2">
    <name type="scientific">Patiriisocius hiemis</name>
    <dbReference type="NCBI Taxonomy" id="3075604"/>
    <lineage>
        <taxon>Bacteria</taxon>
        <taxon>Pseudomonadati</taxon>
        <taxon>Bacteroidota</taxon>
        <taxon>Flavobacteriia</taxon>
        <taxon>Flavobacteriales</taxon>
        <taxon>Flavobacteriaceae</taxon>
        <taxon>Patiriisocius</taxon>
    </lineage>
</organism>
<sequence>MKIRKSYSKTAYRISNRNLKLTSVVISCDIDVPAGRNPVKKTMDTYHRVAYWLSPILI</sequence>
<dbReference type="EMBL" id="JAVRHZ010000005">
    <property type="protein sequence ID" value="MDT0556310.1"/>
    <property type="molecule type" value="Genomic_DNA"/>
</dbReference>
<comment type="caution">
    <text evidence="1">The sequence shown here is derived from an EMBL/GenBank/DDBJ whole genome shotgun (WGS) entry which is preliminary data.</text>
</comment>
<gene>
    <name evidence="1" type="ORF">RM538_09860</name>
</gene>
<evidence type="ECO:0000313" key="2">
    <source>
        <dbReference type="Proteomes" id="UP001254488"/>
    </source>
</evidence>
<dbReference type="RefSeq" id="WP_311333262.1">
    <property type="nucleotide sequence ID" value="NZ_JAVRHZ010000005.1"/>
</dbReference>
<keyword evidence="2" id="KW-1185">Reference proteome</keyword>
<name>A0ABU2YDQ2_9FLAO</name>
<proteinExistence type="predicted"/>
<accession>A0ABU2YDQ2</accession>
<reference evidence="1 2" key="1">
    <citation type="submission" date="2023-09" db="EMBL/GenBank/DDBJ databases">
        <authorList>
            <person name="Rey-Velasco X."/>
        </authorList>
    </citation>
    <scope>NUCLEOTIDE SEQUENCE [LARGE SCALE GENOMIC DNA]</scope>
    <source>
        <strain evidence="1 2">W242</strain>
    </source>
</reference>
<dbReference type="Proteomes" id="UP001254488">
    <property type="component" value="Unassembled WGS sequence"/>
</dbReference>